<evidence type="ECO:0000313" key="2">
    <source>
        <dbReference type="EMBL" id="CAG8765770.1"/>
    </source>
</evidence>
<evidence type="ECO:0000256" key="1">
    <source>
        <dbReference type="SAM" id="MobiDB-lite"/>
    </source>
</evidence>
<organism evidence="2 3">
    <name type="scientific">Gigaspora margarita</name>
    <dbReference type="NCBI Taxonomy" id="4874"/>
    <lineage>
        <taxon>Eukaryota</taxon>
        <taxon>Fungi</taxon>
        <taxon>Fungi incertae sedis</taxon>
        <taxon>Mucoromycota</taxon>
        <taxon>Glomeromycotina</taxon>
        <taxon>Glomeromycetes</taxon>
        <taxon>Diversisporales</taxon>
        <taxon>Gigasporaceae</taxon>
        <taxon>Gigaspora</taxon>
    </lineage>
</organism>
<sequence length="86" mass="10121">MNTLQNKFLTKKEQEISYLQKKRGNKILNNEKDPPELLNNWQDNSKCNTEPNGSNLSDNYSRTSKTKKRKLEYSKIDTYLAKPLNK</sequence>
<proteinExistence type="predicted"/>
<dbReference type="EMBL" id="CAJVQB010013993">
    <property type="protein sequence ID" value="CAG8765770.1"/>
    <property type="molecule type" value="Genomic_DNA"/>
</dbReference>
<dbReference type="Proteomes" id="UP000789901">
    <property type="component" value="Unassembled WGS sequence"/>
</dbReference>
<name>A0ABN7VFF8_GIGMA</name>
<feature type="non-terminal residue" evidence="2">
    <location>
        <position position="86"/>
    </location>
</feature>
<evidence type="ECO:0000313" key="3">
    <source>
        <dbReference type="Proteomes" id="UP000789901"/>
    </source>
</evidence>
<comment type="caution">
    <text evidence="2">The sequence shown here is derived from an EMBL/GenBank/DDBJ whole genome shotgun (WGS) entry which is preliminary data.</text>
</comment>
<feature type="region of interest" description="Disordered" evidence="1">
    <location>
        <begin position="27"/>
        <end position="66"/>
    </location>
</feature>
<gene>
    <name evidence="2" type="ORF">GMARGA_LOCUS18000</name>
</gene>
<reference evidence="2 3" key="1">
    <citation type="submission" date="2021-06" db="EMBL/GenBank/DDBJ databases">
        <authorList>
            <person name="Kallberg Y."/>
            <person name="Tangrot J."/>
            <person name="Rosling A."/>
        </authorList>
    </citation>
    <scope>NUCLEOTIDE SEQUENCE [LARGE SCALE GENOMIC DNA]</scope>
    <source>
        <strain evidence="2 3">120-4 pot B 10/14</strain>
    </source>
</reference>
<protein>
    <submittedName>
        <fullName evidence="2">15459_t:CDS:1</fullName>
    </submittedName>
</protein>
<feature type="compositionally biased region" description="Polar residues" evidence="1">
    <location>
        <begin position="39"/>
        <end position="63"/>
    </location>
</feature>
<keyword evidence="3" id="KW-1185">Reference proteome</keyword>
<accession>A0ABN7VFF8</accession>